<organism evidence="5">
    <name type="scientific">Ignisphaera aggregans</name>
    <dbReference type="NCBI Taxonomy" id="334771"/>
    <lineage>
        <taxon>Archaea</taxon>
        <taxon>Thermoproteota</taxon>
        <taxon>Thermoprotei</taxon>
        <taxon>Desulfurococcales</taxon>
        <taxon>Desulfurococcaceae</taxon>
        <taxon>Ignisphaera</taxon>
    </lineage>
</organism>
<reference evidence="5" key="1">
    <citation type="journal article" date="2020" name="mSystems">
        <title>Genome- and Community-Level Interaction Insights into Carbon Utilization and Element Cycling Functions of Hydrothermarchaeota in Hydrothermal Sediment.</title>
        <authorList>
            <person name="Zhou Z."/>
            <person name="Liu Y."/>
            <person name="Xu W."/>
            <person name="Pan J."/>
            <person name="Luo Z.H."/>
            <person name="Li M."/>
        </authorList>
    </citation>
    <scope>NUCLEOTIDE SEQUENCE [LARGE SCALE GENOMIC DNA]</scope>
    <source>
        <strain evidence="5">SpSt-637</strain>
        <strain evidence="4">SpSt-667</strain>
    </source>
</reference>
<dbReference type="AlphaFoldDB" id="A0A7C4NTJ4"/>
<comment type="caution">
    <text evidence="5">The sequence shown here is derived from an EMBL/GenBank/DDBJ whole genome shotgun (WGS) entry which is preliminary data.</text>
</comment>
<dbReference type="GO" id="GO:0005524">
    <property type="term" value="F:ATP binding"/>
    <property type="evidence" value="ECO:0007669"/>
    <property type="project" value="UniProtKB-KW"/>
</dbReference>
<dbReference type="InterPro" id="IPR003593">
    <property type="entry name" value="AAA+_ATPase"/>
</dbReference>
<dbReference type="Pfam" id="PF00005">
    <property type="entry name" value="ABC_tran"/>
    <property type="match status" value="1"/>
</dbReference>
<name>A0A7C4NTJ4_9CREN</name>
<evidence type="ECO:0000259" key="3">
    <source>
        <dbReference type="PROSITE" id="PS50893"/>
    </source>
</evidence>
<dbReference type="InterPro" id="IPR017871">
    <property type="entry name" value="ABC_transporter-like_CS"/>
</dbReference>
<proteinExistence type="predicted"/>
<keyword evidence="2 5" id="KW-0067">ATP-binding</keyword>
<dbReference type="EMBL" id="DTBD01000048">
    <property type="protein sequence ID" value="HGQ64672.1"/>
    <property type="molecule type" value="Genomic_DNA"/>
</dbReference>
<dbReference type="InterPro" id="IPR027417">
    <property type="entry name" value="P-loop_NTPase"/>
</dbReference>
<sequence>MSILLLDRVSIAVGEKIVLRDIDLRIDKNEVLFLLGPNGAGKSTLLRALIGYPGHLIVSGKIYFEGEDVTELPMEARVAKGLAFAHQIPPKLLGVRVKQLLEALCRKNICDVYEIANEIGVLHLLDREFGKGFSGGELKRIEVATLMAQKPKLPLIDEPDSGVDVDSIEVIARAIKKLIDLSPYRSAILVTHSALISRYIEPTKVCILMSGTIKVCDGKDLIDEVFRHGFRELA</sequence>
<evidence type="ECO:0000256" key="1">
    <source>
        <dbReference type="ARBA" id="ARBA00022741"/>
    </source>
</evidence>
<evidence type="ECO:0000313" key="4">
    <source>
        <dbReference type="EMBL" id="HGQ36312.1"/>
    </source>
</evidence>
<dbReference type="SMART" id="SM00382">
    <property type="entry name" value="AAA"/>
    <property type="match status" value="1"/>
</dbReference>
<dbReference type="EMBL" id="DTCK01000040">
    <property type="protein sequence ID" value="HGQ36312.1"/>
    <property type="molecule type" value="Genomic_DNA"/>
</dbReference>
<dbReference type="Gene3D" id="3.40.50.300">
    <property type="entry name" value="P-loop containing nucleotide triphosphate hydrolases"/>
    <property type="match status" value="1"/>
</dbReference>
<dbReference type="PANTHER" id="PTHR43204:SF1">
    <property type="entry name" value="ABC TRANSPORTER I FAMILY MEMBER 6, CHLOROPLASTIC"/>
    <property type="match status" value="1"/>
</dbReference>
<evidence type="ECO:0000256" key="2">
    <source>
        <dbReference type="ARBA" id="ARBA00022840"/>
    </source>
</evidence>
<feature type="domain" description="ABC transporter" evidence="3">
    <location>
        <begin position="4"/>
        <end position="234"/>
    </location>
</feature>
<dbReference type="PROSITE" id="PS00211">
    <property type="entry name" value="ABC_TRANSPORTER_1"/>
    <property type="match status" value="1"/>
</dbReference>
<dbReference type="InterPro" id="IPR003439">
    <property type="entry name" value="ABC_transporter-like_ATP-bd"/>
</dbReference>
<dbReference type="GO" id="GO:0016887">
    <property type="term" value="F:ATP hydrolysis activity"/>
    <property type="evidence" value="ECO:0007669"/>
    <property type="project" value="InterPro"/>
</dbReference>
<protein>
    <submittedName>
        <fullName evidence="5">ATP-binding cassette domain-containing protein</fullName>
    </submittedName>
</protein>
<dbReference type="SUPFAM" id="SSF52540">
    <property type="entry name" value="P-loop containing nucleoside triphosphate hydrolases"/>
    <property type="match status" value="1"/>
</dbReference>
<dbReference type="PANTHER" id="PTHR43204">
    <property type="entry name" value="ABC TRANSPORTER I FAMILY MEMBER 6, CHLOROPLASTIC"/>
    <property type="match status" value="1"/>
</dbReference>
<gene>
    <name evidence="5" type="ORF">ENU08_05450</name>
    <name evidence="4" type="ORF">ENU41_06520</name>
</gene>
<keyword evidence="1" id="KW-0547">Nucleotide-binding</keyword>
<dbReference type="PROSITE" id="PS50893">
    <property type="entry name" value="ABC_TRANSPORTER_2"/>
    <property type="match status" value="1"/>
</dbReference>
<evidence type="ECO:0000313" key="5">
    <source>
        <dbReference type="EMBL" id="HGQ64672.1"/>
    </source>
</evidence>
<accession>A0A7C4NTJ4</accession>
<dbReference type="InterPro" id="IPR010230">
    <property type="entry name" value="FeS-cluster_ATPase_SufC"/>
</dbReference>